<dbReference type="Gene3D" id="3.10.10.10">
    <property type="entry name" value="HIV Type 1 Reverse Transcriptase, subunit A, domain 1"/>
    <property type="match status" value="1"/>
</dbReference>
<dbReference type="PROSITE" id="PS50994">
    <property type="entry name" value="INTEGRASE"/>
    <property type="match status" value="1"/>
</dbReference>
<gene>
    <name evidence="4" type="primary">LOC107493590</name>
</gene>
<dbReference type="SUPFAM" id="SSF53098">
    <property type="entry name" value="Ribonuclease H-like"/>
    <property type="match status" value="1"/>
</dbReference>
<dbReference type="Gene3D" id="3.30.70.270">
    <property type="match status" value="1"/>
</dbReference>
<dbReference type="Gene3D" id="3.30.420.10">
    <property type="entry name" value="Ribonuclease H-like superfamily/Ribonuclease H"/>
    <property type="match status" value="1"/>
</dbReference>
<dbReference type="InterPro" id="IPR036397">
    <property type="entry name" value="RNaseH_sf"/>
</dbReference>
<keyword evidence="1" id="KW-0511">Multifunctional enzyme</keyword>
<dbReference type="AlphaFoldDB" id="A0A6P5M866"/>
<evidence type="ECO:0000256" key="1">
    <source>
        <dbReference type="ARBA" id="ARBA00023268"/>
    </source>
</evidence>
<reference evidence="4" key="2">
    <citation type="submission" date="2025-08" db="UniProtKB">
        <authorList>
            <consortium name="RefSeq"/>
        </authorList>
    </citation>
    <scope>IDENTIFICATION</scope>
    <source>
        <tissue evidence="4">Whole plant</tissue>
    </source>
</reference>
<accession>A0A6P5M866</accession>
<evidence type="ECO:0000259" key="2">
    <source>
        <dbReference type="PROSITE" id="PS50994"/>
    </source>
</evidence>
<dbReference type="InterPro" id="IPR046796">
    <property type="entry name" value="Transposase_32_dom"/>
</dbReference>
<dbReference type="Pfam" id="PF00665">
    <property type="entry name" value="rve"/>
    <property type="match status" value="1"/>
</dbReference>
<dbReference type="InterPro" id="IPR043502">
    <property type="entry name" value="DNA/RNA_pol_sf"/>
</dbReference>
<evidence type="ECO:0000313" key="3">
    <source>
        <dbReference type="Proteomes" id="UP000515211"/>
    </source>
</evidence>
<dbReference type="InterPro" id="IPR001584">
    <property type="entry name" value="Integrase_cat-core"/>
</dbReference>
<dbReference type="PANTHER" id="PTHR37984:SF5">
    <property type="entry name" value="PROTEIN NYNRIN-LIKE"/>
    <property type="match status" value="1"/>
</dbReference>
<feature type="domain" description="Integrase catalytic" evidence="2">
    <location>
        <begin position="408"/>
        <end position="577"/>
    </location>
</feature>
<dbReference type="InterPro" id="IPR012337">
    <property type="entry name" value="RNaseH-like_sf"/>
</dbReference>
<evidence type="ECO:0000313" key="4">
    <source>
        <dbReference type="RefSeq" id="XP_020981459.1"/>
    </source>
</evidence>
<dbReference type="SUPFAM" id="SSF56672">
    <property type="entry name" value="DNA/RNA polymerases"/>
    <property type="match status" value="1"/>
</dbReference>
<dbReference type="Pfam" id="PF17921">
    <property type="entry name" value="Integrase_H2C2"/>
    <property type="match status" value="1"/>
</dbReference>
<dbReference type="GO" id="GO:0003824">
    <property type="term" value="F:catalytic activity"/>
    <property type="evidence" value="ECO:0007669"/>
    <property type="project" value="UniProtKB-KW"/>
</dbReference>
<dbReference type="InterPro" id="IPR050951">
    <property type="entry name" value="Retrovirus_Pol_polyprotein"/>
</dbReference>
<proteinExistence type="predicted"/>
<dbReference type="Proteomes" id="UP000515211">
    <property type="component" value="Chromosome 6"/>
</dbReference>
<dbReference type="GO" id="GO:0015074">
    <property type="term" value="P:DNA integration"/>
    <property type="evidence" value="ECO:0007669"/>
    <property type="project" value="InterPro"/>
</dbReference>
<dbReference type="GeneID" id="107493590"/>
<protein>
    <submittedName>
        <fullName evidence="4">Uncharacterized protein LOC107493590</fullName>
    </submittedName>
</protein>
<dbReference type="Gene3D" id="1.10.340.70">
    <property type="match status" value="1"/>
</dbReference>
<name>A0A6P5M866_ARADU</name>
<keyword evidence="3" id="KW-1185">Reference proteome</keyword>
<dbReference type="InterPro" id="IPR041588">
    <property type="entry name" value="Integrase_H2C2"/>
</dbReference>
<dbReference type="PANTHER" id="PTHR37984">
    <property type="entry name" value="PROTEIN CBG26694"/>
    <property type="match status" value="1"/>
</dbReference>
<organism evidence="3 4">
    <name type="scientific">Arachis duranensis</name>
    <name type="common">Wild peanut</name>
    <dbReference type="NCBI Taxonomy" id="130453"/>
    <lineage>
        <taxon>Eukaryota</taxon>
        <taxon>Viridiplantae</taxon>
        <taxon>Streptophyta</taxon>
        <taxon>Embryophyta</taxon>
        <taxon>Tracheophyta</taxon>
        <taxon>Spermatophyta</taxon>
        <taxon>Magnoliopsida</taxon>
        <taxon>eudicotyledons</taxon>
        <taxon>Gunneridae</taxon>
        <taxon>Pentapetalae</taxon>
        <taxon>rosids</taxon>
        <taxon>fabids</taxon>
        <taxon>Fabales</taxon>
        <taxon>Fabaceae</taxon>
        <taxon>Papilionoideae</taxon>
        <taxon>50 kb inversion clade</taxon>
        <taxon>dalbergioids sensu lato</taxon>
        <taxon>Dalbergieae</taxon>
        <taxon>Pterocarpus clade</taxon>
        <taxon>Arachis</taxon>
    </lineage>
</organism>
<dbReference type="Pfam" id="PF20167">
    <property type="entry name" value="Transposase_32"/>
    <property type="match status" value="1"/>
</dbReference>
<dbReference type="InterPro" id="IPR043128">
    <property type="entry name" value="Rev_trsase/Diguanyl_cyclase"/>
</dbReference>
<dbReference type="InterPro" id="IPR041577">
    <property type="entry name" value="RT_RNaseH_2"/>
</dbReference>
<dbReference type="Pfam" id="PF17919">
    <property type="entry name" value="RT_RNaseH_2"/>
    <property type="match status" value="1"/>
</dbReference>
<dbReference type="InterPro" id="IPR000477">
    <property type="entry name" value="RT_dom"/>
</dbReference>
<reference evidence="3" key="1">
    <citation type="journal article" date="2016" name="Nat. Genet.">
        <title>The genome sequences of Arachis duranensis and Arachis ipaensis, the diploid ancestors of cultivated peanut.</title>
        <authorList>
            <person name="Bertioli D.J."/>
            <person name="Cannon S.B."/>
            <person name="Froenicke L."/>
            <person name="Huang G."/>
            <person name="Farmer A.D."/>
            <person name="Cannon E.K."/>
            <person name="Liu X."/>
            <person name="Gao D."/>
            <person name="Clevenger J."/>
            <person name="Dash S."/>
            <person name="Ren L."/>
            <person name="Moretzsohn M.C."/>
            <person name="Shirasawa K."/>
            <person name="Huang W."/>
            <person name="Vidigal B."/>
            <person name="Abernathy B."/>
            <person name="Chu Y."/>
            <person name="Niederhuth C.E."/>
            <person name="Umale P."/>
            <person name="Araujo A.C."/>
            <person name="Kozik A."/>
            <person name="Kim K.D."/>
            <person name="Burow M.D."/>
            <person name="Varshney R.K."/>
            <person name="Wang X."/>
            <person name="Zhang X."/>
            <person name="Barkley N."/>
            <person name="Guimaraes P.M."/>
            <person name="Isobe S."/>
            <person name="Guo B."/>
            <person name="Liao B."/>
            <person name="Stalker H.T."/>
            <person name="Schmitz R.J."/>
            <person name="Scheffler B.E."/>
            <person name="Leal-Bertioli S.C."/>
            <person name="Xun X."/>
            <person name="Jackson S.A."/>
            <person name="Michelmore R."/>
            <person name="Ozias-Akins P."/>
        </authorList>
    </citation>
    <scope>NUCLEOTIDE SEQUENCE [LARGE SCALE GENOMIC DNA]</scope>
    <source>
        <strain evidence="3">cv. V14167</strain>
    </source>
</reference>
<dbReference type="CDD" id="cd01647">
    <property type="entry name" value="RT_LTR"/>
    <property type="match status" value="1"/>
</dbReference>
<sequence>MVFNVFKAMSYPKEAIGECMIVDTIEQIVQGVLEEEQYEGSMELEQQAPREEPPQGTMESLIMTNYKNNNGEGAPKLELKTLPPSLKYAYLGDNSTYPVIINSSLSKEQEEELIQVLKQHKDAIGWTLTDLKGISPSICMHKILLEEGAKPSRKLNEATRKDHFPLPFMDQMLERLAGHEYYCFLEGYSGYNQIVVDPNDQEKTSFTCPYGVFAYRRMPFGLCDAPATFQRRFIRDFSKVAKPLSNLLVSNVPFVFDNECMSAFEELKNKLSSLPIIAPPCWDLPFELMCDASDFAVALKYLLTKQESKLRLIRWILLLQEFDIEIKDRSGAENKVADHLSRILQEEEGAHHLPVNESFPDEQLMMIQETPWCISHGEGQEVLWQCHGSTYGGHFSGEITAAKVLQCGFYWPSIFEDAKDLVSKCDECQRASNLHRNNEIPQRFILELELFDVWVEAIATTTNDNKVVMSFLRKNIFNRFGVPRALISDGGTHFCNKQLEALLLRYGVKHKVATPYHPQTNGQAEISNRELKWILEKTVGSSRKDWSKKLDDALWAYRTAFKTLVGMSPYQLVFGKACHLRVELEHRAFWALKVLNFDEQAAGRLNGSHLIDNKQVKVYLHFGTQHIQRAQWDKGKTYWYVSYVREKSIDYSPSNIARVLMVKMINSTWSYEERMKQPDLGFDEILNEICVLNVQWINDKDEKPNQLRRRDLSPQARGWLDFVRRSLIHTSNTSEVTKERAVLICSIMKGEDVIG</sequence>
<dbReference type="KEGG" id="adu:107493590"/>
<dbReference type="RefSeq" id="XP_020981459.1">
    <property type="nucleotide sequence ID" value="XM_021125800.1"/>
</dbReference>
<dbReference type="Pfam" id="PF00078">
    <property type="entry name" value="RVT_1"/>
    <property type="match status" value="1"/>
</dbReference>
<dbReference type="GO" id="GO:0003676">
    <property type="term" value="F:nucleic acid binding"/>
    <property type="evidence" value="ECO:0007669"/>
    <property type="project" value="InterPro"/>
</dbReference>